<name>A0AAV8Q2I6_ENSVE</name>
<comment type="caution">
    <text evidence="1">The sequence shown here is derived from an EMBL/GenBank/DDBJ whole genome shotgun (WGS) entry which is preliminary data.</text>
</comment>
<accession>A0AAV8Q2I6</accession>
<dbReference type="Proteomes" id="UP001222027">
    <property type="component" value="Unassembled WGS sequence"/>
</dbReference>
<dbReference type="EMBL" id="JAQQAF010000002">
    <property type="protein sequence ID" value="KAJ8504446.1"/>
    <property type="molecule type" value="Genomic_DNA"/>
</dbReference>
<protein>
    <submittedName>
        <fullName evidence="1">Uncharacterized protein</fullName>
    </submittedName>
</protein>
<reference evidence="1 2" key="1">
    <citation type="submission" date="2022-12" db="EMBL/GenBank/DDBJ databases">
        <title>Chromosome-scale assembly of the Ensete ventricosum genome.</title>
        <authorList>
            <person name="Dussert Y."/>
            <person name="Stocks J."/>
            <person name="Wendawek A."/>
            <person name="Woldeyes F."/>
            <person name="Nichols R.A."/>
            <person name="Borrell J.S."/>
        </authorList>
    </citation>
    <scope>NUCLEOTIDE SEQUENCE [LARGE SCALE GENOMIC DNA]</scope>
    <source>
        <strain evidence="2">cv. Maze</strain>
        <tissue evidence="1">Seeds</tissue>
    </source>
</reference>
<keyword evidence="2" id="KW-1185">Reference proteome</keyword>
<dbReference type="AlphaFoldDB" id="A0AAV8Q2I6"/>
<evidence type="ECO:0000313" key="1">
    <source>
        <dbReference type="EMBL" id="KAJ8504446.1"/>
    </source>
</evidence>
<organism evidence="1 2">
    <name type="scientific">Ensete ventricosum</name>
    <name type="common">Abyssinian banana</name>
    <name type="synonym">Musa ensete</name>
    <dbReference type="NCBI Taxonomy" id="4639"/>
    <lineage>
        <taxon>Eukaryota</taxon>
        <taxon>Viridiplantae</taxon>
        <taxon>Streptophyta</taxon>
        <taxon>Embryophyta</taxon>
        <taxon>Tracheophyta</taxon>
        <taxon>Spermatophyta</taxon>
        <taxon>Magnoliopsida</taxon>
        <taxon>Liliopsida</taxon>
        <taxon>Zingiberales</taxon>
        <taxon>Musaceae</taxon>
        <taxon>Ensete</taxon>
    </lineage>
</organism>
<sequence>MLILLKTQKRLCISWISIEIKNGQIGHSRRDMTLLKSLFTNVLFKIFSTEIHREAFTYISATSVAV</sequence>
<proteinExistence type="predicted"/>
<gene>
    <name evidence="1" type="ORF">OPV22_005332</name>
</gene>
<evidence type="ECO:0000313" key="2">
    <source>
        <dbReference type="Proteomes" id="UP001222027"/>
    </source>
</evidence>